<dbReference type="RefSeq" id="WP_068498980.1">
    <property type="nucleotide sequence ID" value="NZ_LWQU01000126.1"/>
</dbReference>
<dbReference type="Proteomes" id="UP000078543">
    <property type="component" value="Unassembled WGS sequence"/>
</dbReference>
<protein>
    <recommendedName>
        <fullName evidence="2">Chromosome partitioning protein ParA</fullName>
    </recommendedName>
</protein>
<keyword evidence="5" id="KW-1185">Reference proteome</keyword>
<dbReference type="PANTHER" id="PTHR13696:SF52">
    <property type="entry name" value="PARA FAMILY PROTEIN CT_582"/>
    <property type="match status" value="1"/>
</dbReference>
<dbReference type="PANTHER" id="PTHR13696">
    <property type="entry name" value="P-LOOP CONTAINING NUCLEOSIDE TRIPHOSPHATE HYDROLASE"/>
    <property type="match status" value="1"/>
</dbReference>
<comment type="function">
    <text evidence="1">Involved in chromosome partition. Localize to both poles of the predivisional cell following completion of DNA replication.</text>
</comment>
<organism evidence="4 5">
    <name type="scientific">Magnetospirillum moscoviense</name>
    <dbReference type="NCBI Taxonomy" id="1437059"/>
    <lineage>
        <taxon>Bacteria</taxon>
        <taxon>Pseudomonadati</taxon>
        <taxon>Pseudomonadota</taxon>
        <taxon>Alphaproteobacteria</taxon>
        <taxon>Rhodospirillales</taxon>
        <taxon>Rhodospirillaceae</taxon>
        <taxon>Magnetospirillum</taxon>
    </lineage>
</organism>
<dbReference type="InterPro" id="IPR050678">
    <property type="entry name" value="DNA_Partitioning_ATPase"/>
</dbReference>
<dbReference type="AlphaFoldDB" id="A0A178MU52"/>
<dbReference type="FunFam" id="3.40.50.300:FF:000285">
    <property type="entry name" value="Sporulation initiation inhibitor Soj"/>
    <property type="match status" value="1"/>
</dbReference>
<dbReference type="Gene3D" id="3.40.50.300">
    <property type="entry name" value="P-loop containing nucleotide triphosphate hydrolases"/>
    <property type="match status" value="1"/>
</dbReference>
<dbReference type="CDD" id="cd02042">
    <property type="entry name" value="ParAB_family"/>
    <property type="match status" value="1"/>
</dbReference>
<proteinExistence type="predicted"/>
<dbReference type="Pfam" id="PF13614">
    <property type="entry name" value="AAA_31"/>
    <property type="match status" value="1"/>
</dbReference>
<dbReference type="PIRSF" id="PIRSF009320">
    <property type="entry name" value="Nuc_binding_HP_1000"/>
    <property type="match status" value="1"/>
</dbReference>
<evidence type="ECO:0000256" key="1">
    <source>
        <dbReference type="ARBA" id="ARBA00057242"/>
    </source>
</evidence>
<dbReference type="EMBL" id="LWQU01000126">
    <property type="protein sequence ID" value="OAN53102.1"/>
    <property type="molecule type" value="Genomic_DNA"/>
</dbReference>
<evidence type="ECO:0000259" key="3">
    <source>
        <dbReference type="Pfam" id="PF13614"/>
    </source>
</evidence>
<evidence type="ECO:0000313" key="5">
    <source>
        <dbReference type="Proteomes" id="UP000078543"/>
    </source>
</evidence>
<dbReference type="SUPFAM" id="SSF52540">
    <property type="entry name" value="P-loop containing nucleoside triphosphate hydrolases"/>
    <property type="match status" value="1"/>
</dbReference>
<comment type="caution">
    <text evidence="4">The sequence shown here is derived from an EMBL/GenBank/DDBJ whole genome shotgun (WGS) entry which is preliminary data.</text>
</comment>
<dbReference type="InterPro" id="IPR027417">
    <property type="entry name" value="P-loop_NTPase"/>
</dbReference>
<gene>
    <name evidence="4" type="ORF">A6A05_10075</name>
</gene>
<name>A0A178MU52_9PROT</name>
<dbReference type="InterPro" id="IPR025669">
    <property type="entry name" value="AAA_dom"/>
</dbReference>
<evidence type="ECO:0000256" key="2">
    <source>
        <dbReference type="ARBA" id="ARBA00074747"/>
    </source>
</evidence>
<sequence>MVEQSVSNAARIIAIANQKGGVGKTTTAINLATAMVATRKKVLMIDLDPQGNASTGLGVDRADRAINSYHVLIGEAKLAEAVRETEIPGLSVVPSGIDLSGAEIELVEMARREVRLAEALKPAVAGWDYVLIDCPPSLNLLTLNALVAAHAVLVPLQCEFFALEGISHLVKTIEAIRQGFNPGLELQGIVLTMFDKRNNLTEQVAADVRAFFGDKVYDTVIPRNVRISEAPSHGKPVLIYDHKCAGSEAYIHLAAEMLKRERRATKGA</sequence>
<dbReference type="OrthoDB" id="9815116at2"/>
<evidence type="ECO:0000313" key="4">
    <source>
        <dbReference type="EMBL" id="OAN53102.1"/>
    </source>
</evidence>
<accession>A0A178MU52</accession>
<feature type="domain" description="AAA" evidence="3">
    <location>
        <begin position="11"/>
        <end position="185"/>
    </location>
</feature>
<dbReference type="STRING" id="1437059.A6A05_10075"/>
<reference evidence="4 5" key="1">
    <citation type="submission" date="2016-04" db="EMBL/GenBank/DDBJ databases">
        <title>Draft genome sequence of freshwater magnetotactic bacteria Magnetospirillum marisnigri SP-1 and Magnetospirillum moscoviense BB-1.</title>
        <authorList>
            <person name="Koziaeva V."/>
            <person name="Dziuba M.V."/>
            <person name="Ivanov T.M."/>
            <person name="Kuznetsov B."/>
            <person name="Grouzdev D.S."/>
        </authorList>
    </citation>
    <scope>NUCLEOTIDE SEQUENCE [LARGE SCALE GENOMIC DNA]</scope>
    <source>
        <strain evidence="4 5">BB-1</strain>
    </source>
</reference>